<accession>C6A3A7</accession>
<protein>
    <submittedName>
        <fullName evidence="2">Uncharacterized protein</fullName>
    </submittedName>
</protein>
<gene>
    <name evidence="2" type="ordered locus">TSIB_1046</name>
</gene>
<dbReference type="STRING" id="604354.TSIB_1046"/>
<dbReference type="Proteomes" id="UP000009079">
    <property type="component" value="Chromosome"/>
</dbReference>
<sequence>MNVEIGQLVDPKDGQNYNSKGAHFGRGCLEGPIFRIINFS</sequence>
<dbReference type="KEGG" id="tsi:TSIB_1046"/>
<evidence type="ECO:0000256" key="1">
    <source>
        <dbReference type="SAM" id="MobiDB-lite"/>
    </source>
</evidence>
<organism evidence="2 3">
    <name type="scientific">Thermococcus sibiricus (strain DSM 12597 / MM 739)</name>
    <dbReference type="NCBI Taxonomy" id="604354"/>
    <lineage>
        <taxon>Archaea</taxon>
        <taxon>Methanobacteriati</taxon>
        <taxon>Methanobacteriota</taxon>
        <taxon>Thermococci</taxon>
        <taxon>Thermococcales</taxon>
        <taxon>Thermococcaceae</taxon>
        <taxon>Thermococcus</taxon>
    </lineage>
</organism>
<dbReference type="EMBL" id="CP001463">
    <property type="protein sequence ID" value="ACS90102.1"/>
    <property type="molecule type" value="Genomic_DNA"/>
</dbReference>
<dbReference type="HOGENOM" id="CLU_3283075_0_0_2"/>
<keyword evidence="3" id="KW-1185">Reference proteome</keyword>
<reference evidence="2 3" key="1">
    <citation type="journal article" date="2009" name="Appl. Environ. Microbiol.">
        <title>Metabolic versatility and indigenous origin of the archaeon Thermococcus sibiricus, isolated from a siberian oil reservoir, as revealed by genome analysis.</title>
        <authorList>
            <person name="Mardanov A.V."/>
            <person name="Ravin N.V."/>
            <person name="Svetlitchnyi V.A."/>
            <person name="Beletsky A.V."/>
            <person name="Miroshnichenko M.L."/>
            <person name="Bonch-Osmolovskaya E.A."/>
            <person name="Skryabin K.G."/>
        </authorList>
    </citation>
    <scope>NUCLEOTIDE SEQUENCE [LARGE SCALE GENOMIC DNA]</scope>
    <source>
        <strain evidence="3">DSM 12597 / MM 739</strain>
    </source>
</reference>
<dbReference type="AlphaFoldDB" id="C6A3A7"/>
<feature type="region of interest" description="Disordered" evidence="1">
    <location>
        <begin position="1"/>
        <end position="24"/>
    </location>
</feature>
<evidence type="ECO:0000313" key="3">
    <source>
        <dbReference type="Proteomes" id="UP000009079"/>
    </source>
</evidence>
<proteinExistence type="predicted"/>
<name>C6A3A7_THESM</name>
<evidence type="ECO:0000313" key="2">
    <source>
        <dbReference type="EMBL" id="ACS90102.1"/>
    </source>
</evidence>